<proteinExistence type="predicted"/>
<dbReference type="eggNOG" id="ENOG502RZDT">
    <property type="taxonomic scope" value="Eukaryota"/>
</dbReference>
<keyword evidence="2" id="KW-1185">Reference proteome</keyword>
<protein>
    <submittedName>
        <fullName evidence="1">Uncharacterized protein</fullName>
    </submittedName>
</protein>
<evidence type="ECO:0000313" key="2">
    <source>
        <dbReference type="Proteomes" id="UP000001640"/>
    </source>
</evidence>
<organism evidence="1 2">
    <name type="scientific">Naumovozyma castellii</name>
    <name type="common">Yeast</name>
    <name type="synonym">Saccharomyces castellii</name>
    <dbReference type="NCBI Taxonomy" id="27288"/>
    <lineage>
        <taxon>Eukaryota</taxon>
        <taxon>Fungi</taxon>
        <taxon>Dikarya</taxon>
        <taxon>Ascomycota</taxon>
        <taxon>Saccharomycotina</taxon>
        <taxon>Saccharomycetes</taxon>
        <taxon>Saccharomycetales</taxon>
        <taxon>Saccharomycetaceae</taxon>
        <taxon>Naumovozyma</taxon>
    </lineage>
</organism>
<dbReference type="OrthoDB" id="4085867at2759"/>
<dbReference type="GeneID" id="96905249"/>
<dbReference type="FunCoup" id="G0VJ93">
    <property type="interactions" value="34"/>
</dbReference>
<sequence>MASGTTNVSQQQVDKFRNAQIPEQLEDEILDVYARYSLDQDMTLRDLDGYFTDLEMPEELTKLVRRDEVVIPGTDVIDFSKIVKITYWLLIFMDNAAIVDDFWQLLVTCSGRDKQFPNVEWKDHVLGPNELKRIADFADMDDSSGVLDQLMKCATQGNRRYITYLDFAIILGKLGYLRF</sequence>
<dbReference type="GO" id="GO:0006289">
    <property type="term" value="P:nucleotide-excision repair"/>
    <property type="evidence" value="ECO:0007669"/>
    <property type="project" value="EnsemblFungi"/>
</dbReference>
<dbReference type="KEGG" id="ncs:NCAS_0H02620"/>
<dbReference type="HOGENOM" id="CLU_117800_1_0_1"/>
<dbReference type="Proteomes" id="UP000001640">
    <property type="component" value="Chromosome 8"/>
</dbReference>
<reference key="2">
    <citation type="submission" date="2011-08" db="EMBL/GenBank/DDBJ databases">
        <title>Genome sequence of Naumovozyma castellii.</title>
        <authorList>
            <person name="Gordon J.L."/>
            <person name="Armisen D."/>
            <person name="Proux-Wera E."/>
            <person name="OhEigeartaigh S.S."/>
            <person name="Byrne K.P."/>
            <person name="Wolfe K.H."/>
        </authorList>
    </citation>
    <scope>NUCLEOTIDE SEQUENCE</scope>
    <source>
        <strain>Type strain:CBS 4309</strain>
    </source>
</reference>
<accession>G0VJ93</accession>
<dbReference type="STRING" id="1064592.G0VJ93"/>
<name>G0VJ93_NAUCA</name>
<evidence type="ECO:0000313" key="1">
    <source>
        <dbReference type="EMBL" id="CCC71572.1"/>
    </source>
</evidence>
<dbReference type="Pfam" id="PF08730">
    <property type="entry name" value="Rad33"/>
    <property type="match status" value="1"/>
</dbReference>
<reference evidence="1 2" key="1">
    <citation type="journal article" date="2011" name="Proc. Natl. Acad. Sci. U.S.A.">
        <title>Evolutionary erosion of yeast sex chromosomes by mating-type switching accidents.</title>
        <authorList>
            <person name="Gordon J.L."/>
            <person name="Armisen D."/>
            <person name="Proux-Wera E."/>
            <person name="Oheigeartaigh S.S."/>
            <person name="Byrne K.P."/>
            <person name="Wolfe K.H."/>
        </authorList>
    </citation>
    <scope>NUCLEOTIDE SEQUENCE [LARGE SCALE GENOMIC DNA]</scope>
    <source>
        <strain evidence="2">ATCC 76901 / BCRC 22586 / CBS 4309 / NBRC 1992 / NRRL Y-12630</strain>
    </source>
</reference>
<dbReference type="InParanoid" id="G0VJ93"/>
<gene>
    <name evidence="1" type="primary">NCAS0H02620</name>
    <name evidence="1" type="ordered locus">NCAS_0H02620</name>
</gene>
<dbReference type="InterPro" id="IPR014841">
    <property type="entry name" value="Rad33"/>
</dbReference>
<dbReference type="RefSeq" id="XP_003677919.1">
    <property type="nucleotide sequence ID" value="XM_003677871.1"/>
</dbReference>
<dbReference type="EMBL" id="HE576759">
    <property type="protein sequence ID" value="CCC71572.1"/>
    <property type="molecule type" value="Genomic_DNA"/>
</dbReference>
<dbReference type="AlphaFoldDB" id="G0VJ93"/>
<dbReference type="OMA" id="EMISCAT"/>